<dbReference type="EMBL" id="DS231983">
    <property type="protein sequence ID" value="EDS30385.1"/>
    <property type="molecule type" value="Genomic_DNA"/>
</dbReference>
<dbReference type="FunCoup" id="B0WLA1">
    <property type="interactions" value="2273"/>
</dbReference>
<dbReference type="VEuPathDB" id="VectorBase:CQUJHB002308"/>
<dbReference type="InterPro" id="IPR038535">
    <property type="entry name" value="CNOT1_TTP_bind_sf"/>
</dbReference>
<evidence type="ECO:0000313" key="15">
    <source>
        <dbReference type="EnsemblMetazoa" id="CPIJ007821-PA"/>
    </source>
</evidence>
<feature type="domain" description="CCR4-NOT transcription complex subunit 1 N-terminal" evidence="13">
    <location>
        <begin position="233"/>
        <end position="432"/>
    </location>
</feature>
<dbReference type="Pfam" id="PF16415">
    <property type="entry name" value="CNOT1_CAF1_bind"/>
    <property type="match status" value="1"/>
</dbReference>
<feature type="domain" description="CCR4-NOT transcription complex subunit 1 CAF1-binding" evidence="10">
    <location>
        <begin position="1295"/>
        <end position="1517"/>
    </location>
</feature>
<evidence type="ECO:0000259" key="13">
    <source>
        <dbReference type="Pfam" id="PF22940"/>
    </source>
</evidence>
<evidence type="ECO:0000256" key="2">
    <source>
        <dbReference type="ARBA" id="ARBA00022491"/>
    </source>
</evidence>
<dbReference type="Gene3D" id="1.25.40.800">
    <property type="match status" value="1"/>
</dbReference>
<dbReference type="Pfam" id="PF22940">
    <property type="entry name" value="CNOT1_1st"/>
    <property type="match status" value="1"/>
</dbReference>
<feature type="region of interest" description="Disordered" evidence="7">
    <location>
        <begin position="1"/>
        <end position="43"/>
    </location>
</feature>
<dbReference type="GO" id="GO:0017148">
    <property type="term" value="P:negative regulation of translation"/>
    <property type="evidence" value="ECO:0007669"/>
    <property type="project" value="InterPro"/>
</dbReference>
<evidence type="ECO:0000259" key="11">
    <source>
        <dbReference type="Pfam" id="PF16417"/>
    </source>
</evidence>
<dbReference type="EnsemblMetazoa" id="CPIJ007821-RA">
    <property type="protein sequence ID" value="CPIJ007821-PA"/>
    <property type="gene ID" value="CPIJ007821"/>
</dbReference>
<protein>
    <submittedName>
        <fullName evidence="14 15">Ccr4-not transcription complex</fullName>
    </submittedName>
</protein>
<keyword evidence="5" id="KW-0539">Nucleus</keyword>
<dbReference type="OrthoDB" id="1933107at2759"/>
<sequence>MWAKSAKIAIEKSQNRPASEIFFPRRPRRHEQQQQPLEQEKEEREEGDVVFVLVAVVSGKRRRRRRLCGGETSPQLAVKTTASEVAAGADGQHRLGAKQKKIRSCRIGRRWSIEIAVASSHIHRKCQQTQRASTAEALNALVGPRLMEITGLVANLNKKNFAASSRQIAQCLAAVLRRHRSGFLLKNFAEELFSLSVLLLSSAATTAAAAGNPGFTVLIRGHLPPVRFGSRTQFVKDFGVEADRHLLRALFSAIDFSSDSPPNPAQAQTQNGLLIRLLSEELTGLLTKPQLVGNVCYAVDNLLPQQKTLKSSPHLVAQVSTALGCSPIQEGALALALLNSAHSDTVLSAENHGRICLAGLIESYINLEPSQSSQEGSLNDVTPELLQHILSVLSHGKHREFGLADSTYARFVQQLCRDFPRERVPVVLAPLLYPEDSEVSAEAVKANSQSLLRSSVMDTAWGSLVMEIGYTFTASLEDCKNHLLKVGGREISAQDVAKIISSMCLTHASLSESSINLPTPSSFWPQGADPGGKGKDGQNGGSGSENSTWKPEIFVQALKEVVPSLNWKDVCLALDHQEFLIKDRPGLSLLLSIVKMGVQSSGLGQHFPVECVYQRWTNVEGQLSLITMILKNPDLYSFADHIYTSVSVDLLKTPPETDNKEVASWMSLHLVDVLLYIADNGFYQQVMEIFKIPIQLCPDILFMALLQINPPVTMSRQELFTTLIPIFLGNHPNSGTILHHAWNNTSFNPSLRHIILHSMSEWYLRGENDQSRLSRILDVAQDLKALSNLLNVRSFIFIIDLACLASRREYLKLEKWLADKIREHGEPFVKTIIKFLQRRCPQIMVGKFADEQIPKSAQLPPETLSTILTCLQACVGNVSPDVAEVIMGMSQYNLLLTSKTRAQQAPQQQQQPPPGVLRQHRGLEAPFTASALGGQIFPGPSVESLSGLASNMAGLNLGAPGNSAFSFGSALGNLVSTPASPSRLLAGGPSNSPFPLMSMPPTGTVGNIGRLPQTPTGDKLNMAGAGQASFPEIGGQAVSKEVEDEANSYFQRIYNHPPHNNLSIDEVLDMLQRFKDSPIRRECDVYQCMLRNLFEEYKFFPQYPDKELQITAQLFGGMVERNLVTTYVALGLALRCVLDALKKPEGSKMYYFGITALDRFKNKLHLYPKYCEYVHSIPHFDQFPPHLIEYIEYGAQAQEPPNKTLGPGPLPASITQLIPGPAVVPGGNPLYRSSSVANASNLTATAPPPVAAKVSGVGAQLGNTSGQPPRVKSIANATNIDTLLVATQDREEKLITPPDTMQDKTAFIFNNLSQLNLQQKCEEIKEIIQKDYHAWLAQYLVLKRASIEVNFHVLYSNFLDALKIPEINRLVTKETFRNIKVLLRSDKGIANFSDRSLLKNLGHWLGMMTLGRNRPILHLDIDVKSLLVEAYNKGQQELLYVVPFVAKVLESCAKSKVFKPPNPWTMAIMNILAELHQEPDLKLNLKFEIEVLCKNLNIDVADLKPAIYLKDPERAQNIEYQLSQPKPVKELQPMPPMQVPEEIVSAGSSGSPAIPAMDPSLAVTGPPEPRFHYSDINISNFACINQHVTYSPNIALLHTHPHLKQIIKTALERTITDWITPVVERSVKIASKTCEQIIRKDFALDSDEQRMRTAAHNLGRNLAAGMAMITCRDQLMQNIQNSIKSAFMTTLSPAQKEVADAAANQLAADNMELVSAFIQKTAIEKVVPEMDKLLASDFEHRKIARQEGRRYCEASVDMLTDIGGAPRIFTNYAAAITPQSFKKDLDSYLKARSPVTFLSELRSNLQISNEPGSRYNIPLMNALVLYVGTQAIAHIRSKNLGPTMATIVHSAHMDIFQNLAVDLDNEGRYLFLNAIANQLRYPNSHTHYFSCAILYLFVEANSEAIQERPAVEV</sequence>
<dbReference type="OMA" id="VREYNVQ"/>
<reference evidence="14" key="1">
    <citation type="submission" date="2007-03" db="EMBL/GenBank/DDBJ databases">
        <title>Annotation of Culex pipiens quinquefasciatus.</title>
        <authorList>
            <consortium name="The Broad Institute Genome Sequencing Platform"/>
            <person name="Atkinson P.W."/>
            <person name="Hemingway J."/>
            <person name="Christensen B.M."/>
            <person name="Higgs S."/>
            <person name="Kodira C."/>
            <person name="Hannick L."/>
            <person name="Megy K."/>
            <person name="O'Leary S."/>
            <person name="Pearson M."/>
            <person name="Haas B.J."/>
            <person name="Mauceli E."/>
            <person name="Wortman J.R."/>
            <person name="Lee N.H."/>
            <person name="Guigo R."/>
            <person name="Stanke M."/>
            <person name="Alvarado L."/>
            <person name="Amedeo P."/>
            <person name="Antoine C.H."/>
            <person name="Arensburger P."/>
            <person name="Bidwell S.L."/>
            <person name="Crawford M."/>
            <person name="Camaro F."/>
            <person name="Devon K."/>
            <person name="Engels R."/>
            <person name="Hammond M."/>
            <person name="Howarth C."/>
            <person name="Koehrsen M."/>
            <person name="Lawson D."/>
            <person name="Montgomery P."/>
            <person name="Nene V."/>
            <person name="Nusbaum C."/>
            <person name="Puiu D."/>
            <person name="Romero-Severson J."/>
            <person name="Severson D.W."/>
            <person name="Shumway M."/>
            <person name="Sisk P."/>
            <person name="Stolte C."/>
            <person name="Zeng Q."/>
            <person name="Eisenstadt E."/>
            <person name="Fraser-Liggett C."/>
            <person name="Strausberg R."/>
            <person name="Galagan J."/>
            <person name="Birren B."/>
            <person name="Collins F.H."/>
        </authorList>
    </citation>
    <scope>NUCLEOTIDE SEQUENCE [LARGE SCALE GENOMIC DNA]</scope>
    <source>
        <strain evidence="14">JHB</strain>
    </source>
</reference>
<evidence type="ECO:0000256" key="1">
    <source>
        <dbReference type="ARBA" id="ARBA00004123"/>
    </source>
</evidence>
<dbReference type="Pfam" id="PF16417">
    <property type="entry name" value="CNOT1_TTP_bind"/>
    <property type="match status" value="1"/>
</dbReference>
<dbReference type="Pfam" id="PF04054">
    <property type="entry name" value="Not1"/>
    <property type="match status" value="1"/>
</dbReference>
<gene>
    <name evidence="15" type="primary">6040014</name>
    <name evidence="14" type="ORF">CpipJ_CPIJ007821</name>
</gene>
<dbReference type="InterPro" id="IPR040398">
    <property type="entry name" value="Not1"/>
</dbReference>
<evidence type="ECO:0000259" key="12">
    <source>
        <dbReference type="Pfam" id="PF16418"/>
    </source>
</evidence>
<feature type="domain" description="CCR4-NOT transcription complex subunit 1 HEAT repeat" evidence="12">
    <location>
        <begin position="717"/>
        <end position="872"/>
    </location>
</feature>
<dbReference type="GO" id="GO:0000288">
    <property type="term" value="P:nuclear-transcribed mRNA catabolic process, deadenylation-dependent decay"/>
    <property type="evidence" value="ECO:0007669"/>
    <property type="project" value="TreeGrafter"/>
</dbReference>
<keyword evidence="4" id="KW-0804">Transcription</keyword>
<evidence type="ECO:0000256" key="6">
    <source>
        <dbReference type="ARBA" id="ARBA00025717"/>
    </source>
</evidence>
<dbReference type="GO" id="GO:0000932">
    <property type="term" value="C:P-body"/>
    <property type="evidence" value="ECO:0007669"/>
    <property type="project" value="TreeGrafter"/>
</dbReference>
<evidence type="ECO:0000313" key="16">
    <source>
        <dbReference type="Proteomes" id="UP000002320"/>
    </source>
</evidence>
<keyword evidence="2" id="KW-0678">Repressor</keyword>
<evidence type="ECO:0000259" key="8">
    <source>
        <dbReference type="Pfam" id="PF04054"/>
    </source>
</evidence>
<accession>B0WLA1</accession>
<dbReference type="PANTHER" id="PTHR13162:SF8">
    <property type="entry name" value="CCR4-NOT TRANSCRIPTION COMPLEX SUBUNIT 1"/>
    <property type="match status" value="1"/>
</dbReference>
<dbReference type="KEGG" id="cqu:CpipJ_CPIJ007821"/>
<evidence type="ECO:0000256" key="4">
    <source>
        <dbReference type="ARBA" id="ARBA00023163"/>
    </source>
</evidence>
<evidence type="ECO:0000256" key="5">
    <source>
        <dbReference type="ARBA" id="ARBA00023242"/>
    </source>
</evidence>
<keyword evidence="16" id="KW-1185">Reference proteome</keyword>
<dbReference type="GO" id="GO:0005634">
    <property type="term" value="C:nucleus"/>
    <property type="evidence" value="ECO:0007669"/>
    <property type="project" value="UniProtKB-SubCell"/>
</dbReference>
<evidence type="ECO:0000256" key="7">
    <source>
        <dbReference type="SAM" id="MobiDB-lite"/>
    </source>
</evidence>
<dbReference type="FunFam" id="1.25.40.840:FF:000001">
    <property type="entry name" value="Ccr4-not transcription complex subunit 1 isoform"/>
    <property type="match status" value="1"/>
</dbReference>
<organism>
    <name type="scientific">Culex quinquefasciatus</name>
    <name type="common">Southern house mosquito</name>
    <name type="synonym">Culex pungens</name>
    <dbReference type="NCBI Taxonomy" id="7176"/>
    <lineage>
        <taxon>Eukaryota</taxon>
        <taxon>Metazoa</taxon>
        <taxon>Ecdysozoa</taxon>
        <taxon>Arthropoda</taxon>
        <taxon>Hexapoda</taxon>
        <taxon>Insecta</taxon>
        <taxon>Pterygota</taxon>
        <taxon>Neoptera</taxon>
        <taxon>Endopterygota</taxon>
        <taxon>Diptera</taxon>
        <taxon>Nematocera</taxon>
        <taxon>Culicoidea</taxon>
        <taxon>Culicidae</taxon>
        <taxon>Culicinae</taxon>
        <taxon>Culicini</taxon>
        <taxon>Culex</taxon>
        <taxon>Culex</taxon>
    </lineage>
</organism>
<proteinExistence type="inferred from homology"/>
<feature type="region of interest" description="Disordered" evidence="7">
    <location>
        <begin position="521"/>
        <end position="548"/>
    </location>
</feature>
<dbReference type="PANTHER" id="PTHR13162">
    <property type="entry name" value="CCR4-NOT TRANSCRIPTION COMPLEX"/>
    <property type="match status" value="1"/>
</dbReference>
<reference evidence="15" key="2">
    <citation type="submission" date="2020-05" db="UniProtKB">
        <authorList>
            <consortium name="EnsemblMetazoa"/>
        </authorList>
    </citation>
    <scope>IDENTIFICATION</scope>
    <source>
        <strain evidence="15">JHB</strain>
    </source>
</reference>
<dbReference type="Gene3D" id="1.25.40.180">
    <property type="match status" value="1"/>
</dbReference>
<dbReference type="InterPro" id="IPR024557">
    <property type="entry name" value="CNOT1_dom_4"/>
</dbReference>
<dbReference type="Pfam" id="PF16418">
    <property type="entry name" value="CNOT1_HEAT"/>
    <property type="match status" value="1"/>
</dbReference>
<feature type="domain" description="CCR4-Not complex component Not1 C-terminal" evidence="8">
    <location>
        <begin position="1754"/>
        <end position="1907"/>
    </location>
</feature>
<dbReference type="FunFam" id="1.25.40.180:FF:000005">
    <property type="entry name" value="Ccr4-not transcription complex subunit 1 isoform"/>
    <property type="match status" value="1"/>
</dbReference>
<dbReference type="HOGENOM" id="CLU_000286_3_0_1"/>
<feature type="domain" description="CCR4-NOT transcription complex subunit 1" evidence="9">
    <location>
        <begin position="1601"/>
        <end position="1745"/>
    </location>
</feature>
<dbReference type="GO" id="GO:0060090">
    <property type="term" value="F:molecular adaptor activity"/>
    <property type="evidence" value="ECO:0007669"/>
    <property type="project" value="TreeGrafter"/>
</dbReference>
<dbReference type="InterPro" id="IPR055104">
    <property type="entry name" value="CNOT1_1st"/>
</dbReference>
<feature type="domain" description="CCR4-NOT transcription complex subunit 1 TTP binding" evidence="11">
    <location>
        <begin position="1036"/>
        <end position="1202"/>
    </location>
</feature>
<evidence type="ECO:0000313" key="14">
    <source>
        <dbReference type="EMBL" id="EDS30385.1"/>
    </source>
</evidence>
<dbReference type="STRING" id="7176.B0WLA1"/>
<dbReference type="Proteomes" id="UP000002320">
    <property type="component" value="Unassembled WGS sequence"/>
</dbReference>
<dbReference type="VEuPathDB" id="VectorBase:CPIJ007821"/>
<comment type="similarity">
    <text evidence="6">Belongs to the CNOT1 family.</text>
</comment>
<dbReference type="InterPro" id="IPR032194">
    <property type="entry name" value="CNOT1_HEAT"/>
</dbReference>
<dbReference type="GO" id="GO:0030015">
    <property type="term" value="C:CCR4-NOT core complex"/>
    <property type="evidence" value="ECO:0007669"/>
    <property type="project" value="InterPro"/>
</dbReference>
<dbReference type="eggNOG" id="KOG1831">
    <property type="taxonomic scope" value="Eukaryota"/>
</dbReference>
<comment type="subcellular location">
    <subcellularLocation>
        <location evidence="1">Nucleus</location>
    </subcellularLocation>
</comment>
<evidence type="ECO:0000259" key="9">
    <source>
        <dbReference type="Pfam" id="PF12842"/>
    </source>
</evidence>
<dbReference type="InterPro" id="IPR032193">
    <property type="entry name" value="CNOT1_TTP_bind"/>
</dbReference>
<dbReference type="Gene3D" id="1.25.40.840">
    <property type="entry name" value="CCR4-NOT transcription complex subunit 1 TTP binding domain"/>
    <property type="match status" value="1"/>
</dbReference>
<dbReference type="InParanoid" id="B0WLA1"/>
<dbReference type="InterPro" id="IPR032191">
    <property type="entry name" value="CNOT1_CAF1_bind"/>
</dbReference>
<keyword evidence="3" id="KW-0805">Transcription regulation</keyword>
<dbReference type="InterPro" id="IPR007196">
    <property type="entry name" value="CCR4-Not_Not1_C"/>
</dbReference>
<evidence type="ECO:0000259" key="10">
    <source>
        <dbReference type="Pfam" id="PF16415"/>
    </source>
</evidence>
<dbReference type="Pfam" id="PF12842">
    <property type="entry name" value="DUF3819"/>
    <property type="match status" value="1"/>
</dbReference>
<evidence type="ECO:0000256" key="3">
    <source>
        <dbReference type="ARBA" id="ARBA00023015"/>
    </source>
</evidence>
<name>B0WLA1_CULQU</name>